<dbReference type="GO" id="GO:0008270">
    <property type="term" value="F:zinc ion binding"/>
    <property type="evidence" value="ECO:0007669"/>
    <property type="project" value="UniProtKB-KW"/>
</dbReference>
<sequence>MEKENEQLKNDLETKEKRIQQLYQQFKTEEATTSTWKFENEQKTKVLKEQLKHVSEDANRKENENIELKMRNNELEQNVKSLSEKLNENQKYIGFLESNMSYGIPPGLSLQQNHKPISNEDKMKEYEKIMKIDFGSSLDSMTRIVNKFKEIKSKGNSEIEIFKEKCLDYVKMVSDEYKNNNLTAEIPDIPQPFSLEFMQNYERLLKKGPSPVKWEKIEKKEKEKELEDNECLICFYDMEFHHRSTKCENCSRKFHKDCVSEWLKLNSICPVCRVSLPDPNEYPTL</sequence>
<reference evidence="7" key="1">
    <citation type="submission" date="2022-11" db="EMBL/GenBank/DDBJ databases">
        <authorList>
            <person name="Kikuchi T."/>
        </authorList>
    </citation>
    <scope>NUCLEOTIDE SEQUENCE</scope>
    <source>
        <strain evidence="7">PS1010</strain>
    </source>
</reference>
<keyword evidence="5" id="KW-0175">Coiled coil</keyword>
<keyword evidence="1" id="KW-0479">Metal-binding</keyword>
<dbReference type="Pfam" id="PF13639">
    <property type="entry name" value="zf-RING_2"/>
    <property type="match status" value="1"/>
</dbReference>
<dbReference type="Proteomes" id="UP001152747">
    <property type="component" value="Unassembled WGS sequence"/>
</dbReference>
<dbReference type="PANTHER" id="PTHR15710">
    <property type="entry name" value="E3 UBIQUITIN-PROTEIN LIGASE PRAJA"/>
    <property type="match status" value="1"/>
</dbReference>
<organism evidence="7 8">
    <name type="scientific">Caenorhabditis angaria</name>
    <dbReference type="NCBI Taxonomy" id="860376"/>
    <lineage>
        <taxon>Eukaryota</taxon>
        <taxon>Metazoa</taxon>
        <taxon>Ecdysozoa</taxon>
        <taxon>Nematoda</taxon>
        <taxon>Chromadorea</taxon>
        <taxon>Rhabditida</taxon>
        <taxon>Rhabditina</taxon>
        <taxon>Rhabditomorpha</taxon>
        <taxon>Rhabditoidea</taxon>
        <taxon>Rhabditidae</taxon>
        <taxon>Peloderinae</taxon>
        <taxon>Caenorhabditis</taxon>
    </lineage>
</organism>
<proteinExistence type="predicted"/>
<evidence type="ECO:0000259" key="6">
    <source>
        <dbReference type="PROSITE" id="PS50089"/>
    </source>
</evidence>
<accession>A0A9P1INX4</accession>
<dbReference type="SUPFAM" id="SSF57850">
    <property type="entry name" value="RING/U-box"/>
    <property type="match status" value="1"/>
</dbReference>
<dbReference type="GO" id="GO:0061630">
    <property type="term" value="F:ubiquitin protein ligase activity"/>
    <property type="evidence" value="ECO:0007669"/>
    <property type="project" value="TreeGrafter"/>
</dbReference>
<dbReference type="PROSITE" id="PS50089">
    <property type="entry name" value="ZF_RING_2"/>
    <property type="match status" value="1"/>
</dbReference>
<dbReference type="InterPro" id="IPR001841">
    <property type="entry name" value="Znf_RING"/>
</dbReference>
<evidence type="ECO:0000256" key="2">
    <source>
        <dbReference type="ARBA" id="ARBA00022771"/>
    </source>
</evidence>
<comment type="caution">
    <text evidence="7">The sequence shown here is derived from an EMBL/GenBank/DDBJ whole genome shotgun (WGS) entry which is preliminary data.</text>
</comment>
<dbReference type="InterPro" id="IPR013083">
    <property type="entry name" value="Znf_RING/FYVE/PHD"/>
</dbReference>
<dbReference type="EMBL" id="CANHGI010000004">
    <property type="protein sequence ID" value="CAI5449253.1"/>
    <property type="molecule type" value="Genomic_DNA"/>
</dbReference>
<evidence type="ECO:0000256" key="3">
    <source>
        <dbReference type="ARBA" id="ARBA00022833"/>
    </source>
</evidence>
<keyword evidence="2 4" id="KW-0863">Zinc-finger</keyword>
<evidence type="ECO:0000256" key="4">
    <source>
        <dbReference type="PROSITE-ProRule" id="PRU00175"/>
    </source>
</evidence>
<evidence type="ECO:0000313" key="8">
    <source>
        <dbReference type="Proteomes" id="UP001152747"/>
    </source>
</evidence>
<evidence type="ECO:0000313" key="7">
    <source>
        <dbReference type="EMBL" id="CAI5449253.1"/>
    </source>
</evidence>
<feature type="domain" description="RING-type" evidence="6">
    <location>
        <begin position="231"/>
        <end position="273"/>
    </location>
</feature>
<dbReference type="PANTHER" id="PTHR15710:SF243">
    <property type="entry name" value="E3 UBIQUITIN-PROTEIN LIGASE PRAJA-2 ISOFORM X1"/>
    <property type="match status" value="1"/>
</dbReference>
<keyword evidence="8" id="KW-1185">Reference proteome</keyword>
<dbReference type="OrthoDB" id="5878012at2759"/>
<dbReference type="AlphaFoldDB" id="A0A9P1INX4"/>
<evidence type="ECO:0000256" key="5">
    <source>
        <dbReference type="SAM" id="Coils"/>
    </source>
</evidence>
<gene>
    <name evidence="7" type="ORF">CAMP_LOCUS11890</name>
</gene>
<keyword evidence="3" id="KW-0862">Zinc</keyword>
<dbReference type="GO" id="GO:0005737">
    <property type="term" value="C:cytoplasm"/>
    <property type="evidence" value="ECO:0007669"/>
    <property type="project" value="TreeGrafter"/>
</dbReference>
<feature type="coiled-coil region" evidence="5">
    <location>
        <begin position="5"/>
        <end position="92"/>
    </location>
</feature>
<dbReference type="GO" id="GO:0016567">
    <property type="term" value="P:protein ubiquitination"/>
    <property type="evidence" value="ECO:0007669"/>
    <property type="project" value="TreeGrafter"/>
</dbReference>
<dbReference type="Gene3D" id="3.30.40.10">
    <property type="entry name" value="Zinc/RING finger domain, C3HC4 (zinc finger)"/>
    <property type="match status" value="1"/>
</dbReference>
<protein>
    <recommendedName>
        <fullName evidence="6">RING-type domain-containing protein</fullName>
    </recommendedName>
</protein>
<evidence type="ECO:0000256" key="1">
    <source>
        <dbReference type="ARBA" id="ARBA00022723"/>
    </source>
</evidence>
<name>A0A9P1INX4_9PELO</name>